<dbReference type="Proteomes" id="UP000620064">
    <property type="component" value="Unassembled WGS sequence"/>
</dbReference>
<gene>
    <name evidence="1" type="ORF">GCM10010992_03740</name>
</gene>
<sequence length="146" mass="16792">MKILKTLSIIFLLILVSCGIRNYDYYKFSKLEKKGFKLKIDSKDYSLSNTILDKKNIYDIKIDKRNKLVVIKTIQNPDFVYLKSITDSINDKDLNVAVMFGLPFMKDDFDKVLIEKSAIDSLNFIKVVAVPTSCNNSKALIIKIKQ</sequence>
<name>A0ABQ2NF61_9FLAO</name>
<comment type="caution">
    <text evidence="1">The sequence shown here is derived from an EMBL/GenBank/DDBJ whole genome shotgun (WGS) entry which is preliminary data.</text>
</comment>
<dbReference type="PROSITE" id="PS51257">
    <property type="entry name" value="PROKAR_LIPOPROTEIN"/>
    <property type="match status" value="1"/>
</dbReference>
<keyword evidence="2" id="KW-1185">Reference proteome</keyword>
<evidence type="ECO:0000313" key="1">
    <source>
        <dbReference type="EMBL" id="GGP01822.1"/>
    </source>
</evidence>
<protein>
    <recommendedName>
        <fullName evidence="3">Lipoprotein</fullName>
    </recommendedName>
</protein>
<evidence type="ECO:0000313" key="2">
    <source>
        <dbReference type="Proteomes" id="UP000620064"/>
    </source>
</evidence>
<reference evidence="2" key="1">
    <citation type="journal article" date="2019" name="Int. J. Syst. Evol. Microbiol.">
        <title>The Global Catalogue of Microorganisms (GCM) 10K type strain sequencing project: providing services to taxonomists for standard genome sequencing and annotation.</title>
        <authorList>
            <consortium name="The Broad Institute Genomics Platform"/>
            <consortium name="The Broad Institute Genome Sequencing Center for Infectious Disease"/>
            <person name="Wu L."/>
            <person name="Ma J."/>
        </authorList>
    </citation>
    <scope>NUCLEOTIDE SEQUENCE [LARGE SCALE GENOMIC DNA]</scope>
    <source>
        <strain evidence="2">CGMCC 1.7656</strain>
    </source>
</reference>
<evidence type="ECO:0008006" key="3">
    <source>
        <dbReference type="Google" id="ProtNLM"/>
    </source>
</evidence>
<accession>A0ABQ2NF61</accession>
<organism evidence="1 2">
    <name type="scientific">Cloacibacterium rupense</name>
    <dbReference type="NCBI Taxonomy" id="517423"/>
    <lineage>
        <taxon>Bacteria</taxon>
        <taxon>Pseudomonadati</taxon>
        <taxon>Bacteroidota</taxon>
        <taxon>Flavobacteriia</taxon>
        <taxon>Flavobacteriales</taxon>
        <taxon>Weeksellaceae</taxon>
    </lineage>
</organism>
<proteinExistence type="predicted"/>
<dbReference type="RefSeq" id="WP_188616379.1">
    <property type="nucleotide sequence ID" value="NZ_BMLV01000001.1"/>
</dbReference>
<dbReference type="EMBL" id="BMLV01000001">
    <property type="protein sequence ID" value="GGP01822.1"/>
    <property type="molecule type" value="Genomic_DNA"/>
</dbReference>